<name>A0A895XVV7_9ACTN</name>
<dbReference type="RefSeq" id="WP_213172677.1">
    <property type="nucleotide sequence ID" value="NZ_CP070496.1"/>
</dbReference>
<feature type="transmembrane region" description="Helical" evidence="2">
    <location>
        <begin position="15"/>
        <end position="36"/>
    </location>
</feature>
<feature type="compositionally biased region" description="Polar residues" evidence="1">
    <location>
        <begin position="275"/>
        <end position="290"/>
    </location>
</feature>
<dbReference type="Proteomes" id="UP000662939">
    <property type="component" value="Chromosome"/>
</dbReference>
<evidence type="ECO:0008006" key="5">
    <source>
        <dbReference type="Google" id="ProtNLM"/>
    </source>
</evidence>
<proteinExistence type="predicted"/>
<dbReference type="Gene3D" id="3.40.570.10">
    <property type="entry name" value="Extracellular Endonuclease, subunit A"/>
    <property type="match status" value="1"/>
</dbReference>
<evidence type="ECO:0000313" key="3">
    <source>
        <dbReference type="EMBL" id="QSB06666.1"/>
    </source>
</evidence>
<evidence type="ECO:0000256" key="1">
    <source>
        <dbReference type="SAM" id="MobiDB-lite"/>
    </source>
</evidence>
<dbReference type="EMBL" id="CP070496">
    <property type="protein sequence ID" value="QSB06666.1"/>
    <property type="molecule type" value="Genomic_DNA"/>
</dbReference>
<dbReference type="KEGG" id="nav:JQS30_07160"/>
<keyword evidence="2" id="KW-0472">Membrane</keyword>
<dbReference type="AlphaFoldDB" id="A0A895XVV7"/>
<protein>
    <recommendedName>
        <fullName evidence="5">DNA/RNA non-specific endonuclease</fullName>
    </recommendedName>
</protein>
<reference evidence="3" key="1">
    <citation type="submission" date="2021-02" db="EMBL/GenBank/DDBJ databases">
        <title>Natronoglycomyces albus gen. nov., sp. nov, a haloalkaliphilic actinobacterium from a soda solonchak soil.</title>
        <authorList>
            <person name="Sorokin D.Y."/>
            <person name="Khijniak T.V."/>
            <person name="Zakharycheva A.P."/>
            <person name="Boueva O.V."/>
            <person name="Ariskina E.V."/>
            <person name="Hahnke R.L."/>
            <person name="Bunk B."/>
            <person name="Sproer C."/>
            <person name="Schumann P."/>
            <person name="Evtushenko L.I."/>
            <person name="Kublanov I.V."/>
        </authorList>
    </citation>
    <scope>NUCLEOTIDE SEQUENCE</scope>
    <source>
        <strain evidence="3">DSM 106290</strain>
    </source>
</reference>
<dbReference type="InterPro" id="IPR044929">
    <property type="entry name" value="DNA/RNA_non-sp_Endonuclease_sf"/>
</dbReference>
<sequence>MYAPPRPPWYTNTKIALPICLVAVVAVAFALLVVVFKFDNAPTGTLHTDPATHFDNVPAIDLSYTYIAPDGTESAGQLTITEEGYATGSVIDQFAGVATVHTTPEGSAVWADEDWWSRRAPSYASQVKNQWIQLDPGTALPIDLAAEFNPSSLPEVIRTINDDGVLDPDLTSYQGIPAVALNLQDWTLIRSSSAPIEVMALFGPIDTDLFQFQTASAHTTDVPAVQVPWDGHQAEIEIELTQAAGGTALGTIAIAPHPASPETAKATKDASTDTLNGHNTDPDATNTPVETQPPPPLSDFPLVAPELIATINAKDCFTDTCTWTATIRNIGNGPGEASVTASATPGMSAVTESLGIIQPGGEASTSIMSFTNPAPKPAPGQTTSITINYTVVTYAPQIGGSNAPRYRDLVDRLGGYQAQPALDRVLRPLAMPAKDIAVEAMHSMLDDDVSVDDVLDAIVQATQANPAQAKYADTPLLRRLTDAGDRFTSWAVLAEHLSSPDPTRYAAYVPGLQSAATELGNAAAPTVGLTYLPSDEIASLDAVIISDYPDTEAMHCTGVIVVPGTDLATSINQAVTNANQQAENCTVHARLVIPDTNRDLWAAGRPEMQTRLQPAVSILCESGEPAFENLTVITGAGNYTWTLTSLCTSTTSLTEQQKVERLNSLNLPDSVIKELVADQHITVGTNNEITAINWRNPARACRPAYTNGGASHEPTSGNRDYYLDGYKAVFSAGYLCKPLRDGGKADYNPLWNWPKPKNPLASEGGFSVFQRCHLVARQLGGAGTDPGNLVTCFWRTNLIMKEIESPTKRRVTQGEHIFYFSMPQYNGINGELSGIRVIAIGNQGFFRDECYTNEFYDPTSVPDASC</sequence>
<evidence type="ECO:0000256" key="2">
    <source>
        <dbReference type="SAM" id="Phobius"/>
    </source>
</evidence>
<keyword evidence="2" id="KW-0812">Transmembrane</keyword>
<accession>A0A895XVV7</accession>
<keyword evidence="2" id="KW-1133">Transmembrane helix</keyword>
<keyword evidence="4" id="KW-1185">Reference proteome</keyword>
<evidence type="ECO:0000313" key="4">
    <source>
        <dbReference type="Proteomes" id="UP000662939"/>
    </source>
</evidence>
<organism evidence="3 4">
    <name type="scientific">Natronoglycomyces albus</name>
    <dbReference type="NCBI Taxonomy" id="2811108"/>
    <lineage>
        <taxon>Bacteria</taxon>
        <taxon>Bacillati</taxon>
        <taxon>Actinomycetota</taxon>
        <taxon>Actinomycetes</taxon>
        <taxon>Glycomycetales</taxon>
        <taxon>Glycomycetaceae</taxon>
        <taxon>Natronoglycomyces</taxon>
    </lineage>
</organism>
<feature type="region of interest" description="Disordered" evidence="1">
    <location>
        <begin position="259"/>
        <end position="298"/>
    </location>
</feature>
<gene>
    <name evidence="3" type="ORF">JQS30_07160</name>
</gene>